<dbReference type="PANTHER" id="PTHR31250:SF64">
    <property type="entry name" value="CALMODULIN-BINDING FAMILY PROTEIN"/>
    <property type="match status" value="1"/>
</dbReference>
<protein>
    <submittedName>
        <fullName evidence="5">Uncharacterized protein</fullName>
    </submittedName>
</protein>
<dbReference type="GO" id="GO:0005634">
    <property type="term" value="C:nucleus"/>
    <property type="evidence" value="ECO:0007669"/>
    <property type="project" value="UniProtKB-SubCell"/>
</dbReference>
<reference evidence="6" key="1">
    <citation type="journal article" date="2017" name="Front. Plant Sci.">
        <title>Climate Clever Clovers: New Paradigm to Reduce the Environmental Footprint of Ruminants by Breeding Low Methanogenic Forages Utilizing Haplotype Variation.</title>
        <authorList>
            <person name="Kaur P."/>
            <person name="Appels R."/>
            <person name="Bayer P.E."/>
            <person name="Keeble-Gagnere G."/>
            <person name="Wang J."/>
            <person name="Hirakawa H."/>
            <person name="Shirasawa K."/>
            <person name="Vercoe P."/>
            <person name="Stefanova K."/>
            <person name="Durmic Z."/>
            <person name="Nichols P."/>
            <person name="Revell C."/>
            <person name="Isobe S.N."/>
            <person name="Edwards D."/>
            <person name="Erskine W."/>
        </authorList>
    </citation>
    <scope>NUCLEOTIDE SEQUENCE [LARGE SCALE GENOMIC DNA]</scope>
    <source>
        <strain evidence="6">cv. Daliak</strain>
    </source>
</reference>
<accession>A0A2Z6MNL1</accession>
<dbReference type="EMBL" id="DF973540">
    <property type="protein sequence ID" value="GAU33908.1"/>
    <property type="molecule type" value="Genomic_DNA"/>
</dbReference>
<evidence type="ECO:0000256" key="2">
    <source>
        <dbReference type="ARBA" id="ARBA00004496"/>
    </source>
</evidence>
<keyword evidence="3" id="KW-0963">Cytoplasm</keyword>
<gene>
    <name evidence="5" type="ORF">TSUD_357060</name>
</gene>
<evidence type="ECO:0000313" key="6">
    <source>
        <dbReference type="Proteomes" id="UP000242715"/>
    </source>
</evidence>
<sequence length="210" mass="24657">MQMITIRQMDYESKEVDATTLRTMSFKSERNIDELYNQQGLDEEAIVEESTYSKRRKIGNLKLQTTFSFKYLVTDNSDSKQGFVDDVFNKQSPSILLDKPQIWFSPKSIGELDVAAIKLQKVYKSYRTRRNLADCAVVCEELWWKAMDFASLNRCSISHFDSVKSETALSKWARARTMAAKIDPRHRYGHNLHLYYNVWFHSQSSQPFFY</sequence>
<comment type="subcellular location">
    <subcellularLocation>
        <location evidence="2">Cytoplasm</location>
    </subcellularLocation>
    <subcellularLocation>
        <location evidence="1">Nucleus</location>
    </subcellularLocation>
</comment>
<dbReference type="AlphaFoldDB" id="A0A2Z6MNL1"/>
<organism evidence="5 6">
    <name type="scientific">Trifolium subterraneum</name>
    <name type="common">Subterranean clover</name>
    <dbReference type="NCBI Taxonomy" id="3900"/>
    <lineage>
        <taxon>Eukaryota</taxon>
        <taxon>Viridiplantae</taxon>
        <taxon>Streptophyta</taxon>
        <taxon>Embryophyta</taxon>
        <taxon>Tracheophyta</taxon>
        <taxon>Spermatophyta</taxon>
        <taxon>Magnoliopsida</taxon>
        <taxon>eudicotyledons</taxon>
        <taxon>Gunneridae</taxon>
        <taxon>Pentapetalae</taxon>
        <taxon>rosids</taxon>
        <taxon>fabids</taxon>
        <taxon>Fabales</taxon>
        <taxon>Fabaceae</taxon>
        <taxon>Papilionoideae</taxon>
        <taxon>50 kb inversion clade</taxon>
        <taxon>NPAAA clade</taxon>
        <taxon>Hologalegina</taxon>
        <taxon>IRL clade</taxon>
        <taxon>Trifolieae</taxon>
        <taxon>Trifolium</taxon>
    </lineage>
</organism>
<evidence type="ECO:0000313" key="5">
    <source>
        <dbReference type="EMBL" id="GAU33908.1"/>
    </source>
</evidence>
<keyword evidence="4" id="KW-0539">Nucleus</keyword>
<evidence type="ECO:0000256" key="4">
    <source>
        <dbReference type="ARBA" id="ARBA00023242"/>
    </source>
</evidence>
<dbReference type="InterPro" id="IPR044159">
    <property type="entry name" value="IQM"/>
</dbReference>
<keyword evidence="6" id="KW-1185">Reference proteome</keyword>
<dbReference type="PANTHER" id="PTHR31250">
    <property type="entry name" value="IQ DOMAIN-CONTAINING PROTEIN IQM3"/>
    <property type="match status" value="1"/>
</dbReference>
<dbReference type="GO" id="GO:0005737">
    <property type="term" value="C:cytoplasm"/>
    <property type="evidence" value="ECO:0007669"/>
    <property type="project" value="UniProtKB-SubCell"/>
</dbReference>
<dbReference type="Proteomes" id="UP000242715">
    <property type="component" value="Unassembled WGS sequence"/>
</dbReference>
<name>A0A2Z6MNL1_TRISU</name>
<evidence type="ECO:0000256" key="3">
    <source>
        <dbReference type="ARBA" id="ARBA00022490"/>
    </source>
</evidence>
<evidence type="ECO:0000256" key="1">
    <source>
        <dbReference type="ARBA" id="ARBA00004123"/>
    </source>
</evidence>
<feature type="non-terminal residue" evidence="5">
    <location>
        <position position="210"/>
    </location>
</feature>
<dbReference type="OrthoDB" id="7344096at2759"/>
<proteinExistence type="predicted"/>